<reference evidence="1 2" key="1">
    <citation type="journal article" date="2014" name="PLoS ONE">
        <title>Global Analysis of Gene Expression Profiles in Physic Nut (Jatropha curcas L.) Seedlings Exposed to Salt Stress.</title>
        <authorList>
            <person name="Zhang L."/>
            <person name="Zhang C."/>
            <person name="Wu P."/>
            <person name="Chen Y."/>
            <person name="Li M."/>
            <person name="Jiang H."/>
            <person name="Wu G."/>
        </authorList>
    </citation>
    <scope>NUCLEOTIDE SEQUENCE [LARGE SCALE GENOMIC DNA]</scope>
    <source>
        <strain evidence="2">cv. GZQX0401</strain>
        <tissue evidence="1">Young leaves</tissue>
    </source>
</reference>
<dbReference type="Proteomes" id="UP000027138">
    <property type="component" value="Unassembled WGS sequence"/>
</dbReference>
<name>A0A067KFV4_JATCU</name>
<evidence type="ECO:0000313" key="1">
    <source>
        <dbReference type="EMBL" id="KDP35111.1"/>
    </source>
</evidence>
<dbReference type="EMBL" id="KK914493">
    <property type="protein sequence ID" value="KDP35111.1"/>
    <property type="molecule type" value="Genomic_DNA"/>
</dbReference>
<organism evidence="1 2">
    <name type="scientific">Jatropha curcas</name>
    <name type="common">Barbados nut</name>
    <dbReference type="NCBI Taxonomy" id="180498"/>
    <lineage>
        <taxon>Eukaryota</taxon>
        <taxon>Viridiplantae</taxon>
        <taxon>Streptophyta</taxon>
        <taxon>Embryophyta</taxon>
        <taxon>Tracheophyta</taxon>
        <taxon>Spermatophyta</taxon>
        <taxon>Magnoliopsida</taxon>
        <taxon>eudicotyledons</taxon>
        <taxon>Gunneridae</taxon>
        <taxon>Pentapetalae</taxon>
        <taxon>rosids</taxon>
        <taxon>fabids</taxon>
        <taxon>Malpighiales</taxon>
        <taxon>Euphorbiaceae</taxon>
        <taxon>Crotonoideae</taxon>
        <taxon>Jatropheae</taxon>
        <taxon>Jatropha</taxon>
    </lineage>
</organism>
<accession>A0A067KFV4</accession>
<protein>
    <submittedName>
        <fullName evidence="1">Uncharacterized protein</fullName>
    </submittedName>
</protein>
<sequence>MVAKNKVGGGIGERNGVVIMQWRLRAWLLMWHSAFFGHGMAPTVWETGNDGSVCNEWAKC</sequence>
<keyword evidence="2" id="KW-1185">Reference proteome</keyword>
<proteinExistence type="predicted"/>
<evidence type="ECO:0000313" key="2">
    <source>
        <dbReference type="Proteomes" id="UP000027138"/>
    </source>
</evidence>
<gene>
    <name evidence="1" type="ORF">JCGZ_10953</name>
</gene>
<dbReference type="AlphaFoldDB" id="A0A067KFV4"/>